<protein>
    <submittedName>
        <fullName evidence="1">Uncharacterized protein</fullName>
    </submittedName>
</protein>
<evidence type="ECO:0000313" key="1">
    <source>
        <dbReference type="EMBL" id="CAE7234446.1"/>
    </source>
</evidence>
<proteinExistence type="predicted"/>
<dbReference type="AlphaFoldDB" id="A0A812KQG2"/>
<evidence type="ECO:0000313" key="2">
    <source>
        <dbReference type="Proteomes" id="UP000604046"/>
    </source>
</evidence>
<gene>
    <name evidence="1" type="ORF">SNAT2548_LOCUS9903</name>
</gene>
<accession>A0A812KQG2</accession>
<keyword evidence="2" id="KW-1185">Reference proteome</keyword>
<name>A0A812KQG2_9DINO</name>
<sequence length="222" mass="24293">MATHQNLPRLKISHGHGDPEHLESALREAEGCGIEDEHLLQAQSRLRELRTAERQLHSAVEAGDRVHLTAALEEASRQGLKTAKVDEANQKLQSSKTGALVSAIRSRDYDGLKRAITEAEARRPEEVLSQAKDVHRTLDAVAKRVSAALRTLQPDTVLDKEAPPAWNYEDLQGSVEEAGQYHIVTDDVKKAEGVLSTMSGALEKLGSSKATAGLDMFFILVF</sequence>
<dbReference type="Proteomes" id="UP000604046">
    <property type="component" value="Unassembled WGS sequence"/>
</dbReference>
<dbReference type="OrthoDB" id="10531980at2759"/>
<reference evidence="1" key="1">
    <citation type="submission" date="2021-02" db="EMBL/GenBank/DDBJ databases">
        <authorList>
            <person name="Dougan E. K."/>
            <person name="Rhodes N."/>
            <person name="Thang M."/>
            <person name="Chan C."/>
        </authorList>
    </citation>
    <scope>NUCLEOTIDE SEQUENCE</scope>
</reference>
<dbReference type="EMBL" id="CAJNDS010000791">
    <property type="protein sequence ID" value="CAE7234446.1"/>
    <property type="molecule type" value="Genomic_DNA"/>
</dbReference>
<comment type="caution">
    <text evidence="1">The sequence shown here is derived from an EMBL/GenBank/DDBJ whole genome shotgun (WGS) entry which is preliminary data.</text>
</comment>
<organism evidence="1 2">
    <name type="scientific">Symbiodinium natans</name>
    <dbReference type="NCBI Taxonomy" id="878477"/>
    <lineage>
        <taxon>Eukaryota</taxon>
        <taxon>Sar</taxon>
        <taxon>Alveolata</taxon>
        <taxon>Dinophyceae</taxon>
        <taxon>Suessiales</taxon>
        <taxon>Symbiodiniaceae</taxon>
        <taxon>Symbiodinium</taxon>
    </lineage>
</organism>